<dbReference type="InterPro" id="IPR050983">
    <property type="entry name" value="GST_Omega/HSP26"/>
</dbReference>
<dbReference type="AlphaFoldDB" id="A0A1Q9GBF7"/>
<reference evidence="3 4" key="1">
    <citation type="submission" date="2016-09" db="EMBL/GenBank/DDBJ databases">
        <title>Photobacterium proteolyticum sp. nov. a protease producing bacterium isolated from ocean sediments of Laizhou Bay.</title>
        <authorList>
            <person name="Li Y."/>
        </authorList>
    </citation>
    <scope>NUCLEOTIDE SEQUENCE [LARGE SCALE GENOMIC DNA]</scope>
    <source>
        <strain evidence="3 4">13-12</strain>
    </source>
</reference>
<dbReference type="Pfam" id="PF13410">
    <property type="entry name" value="GST_C_2"/>
    <property type="match status" value="1"/>
</dbReference>
<dbReference type="SUPFAM" id="SSF52833">
    <property type="entry name" value="Thioredoxin-like"/>
    <property type="match status" value="1"/>
</dbReference>
<dbReference type="SFLD" id="SFLDG00358">
    <property type="entry name" value="Main_(cytGST)"/>
    <property type="match status" value="1"/>
</dbReference>
<dbReference type="CDD" id="cd03060">
    <property type="entry name" value="GST_N_Omega_like"/>
    <property type="match status" value="1"/>
</dbReference>
<evidence type="ECO:0000313" key="3">
    <source>
        <dbReference type="EMBL" id="OLQ71668.1"/>
    </source>
</evidence>
<dbReference type="CDD" id="cd03196">
    <property type="entry name" value="GST_C_5"/>
    <property type="match status" value="1"/>
</dbReference>
<dbReference type="Proteomes" id="UP000186905">
    <property type="component" value="Unassembled WGS sequence"/>
</dbReference>
<comment type="caution">
    <text evidence="3">The sequence shown here is derived from an EMBL/GenBank/DDBJ whole genome shotgun (WGS) entry which is preliminary data.</text>
</comment>
<dbReference type="InterPro" id="IPR040079">
    <property type="entry name" value="Glutathione_S-Trfase"/>
</dbReference>
<dbReference type="PANTHER" id="PTHR43968:SF6">
    <property type="entry name" value="GLUTATHIONE S-TRANSFERASE OMEGA"/>
    <property type="match status" value="1"/>
</dbReference>
<gene>
    <name evidence="3" type="ORF">BIT28_12195</name>
</gene>
<protein>
    <submittedName>
        <fullName evidence="3">Glutathione S-transferase</fullName>
    </submittedName>
</protein>
<sequence length="217" mass="25080">MSQPILYSLRRCPYAMRARIALLLARQTVKLRDVVMKNIPAELLAASPKGTVPVLVFEDSRVIDESLDIMLWALQQNDPNDLLNSKRPDALASMLAIIKRNDMEFVDALEKYKTAARYHDSAEKTYRQQCEDLISPLEQSLGKNDYLMGARPTLADYALLPFLRQFSRVDRKWFINAPYPNLHRWLNTHYQNPIYSIAMTQYPQWADSHQEFLFGGG</sequence>
<evidence type="ECO:0000259" key="2">
    <source>
        <dbReference type="PROSITE" id="PS50405"/>
    </source>
</evidence>
<dbReference type="RefSeq" id="WP_075767319.1">
    <property type="nucleotide sequence ID" value="NZ_MJIL01000094.1"/>
</dbReference>
<dbReference type="Pfam" id="PF13417">
    <property type="entry name" value="GST_N_3"/>
    <property type="match status" value="1"/>
</dbReference>
<dbReference type="PANTHER" id="PTHR43968">
    <property type="match status" value="1"/>
</dbReference>
<dbReference type="GO" id="GO:0016740">
    <property type="term" value="F:transferase activity"/>
    <property type="evidence" value="ECO:0007669"/>
    <property type="project" value="UniProtKB-KW"/>
</dbReference>
<proteinExistence type="predicted"/>
<dbReference type="InterPro" id="IPR036282">
    <property type="entry name" value="Glutathione-S-Trfase_C_sf"/>
</dbReference>
<dbReference type="Gene3D" id="1.20.1050.10">
    <property type="match status" value="1"/>
</dbReference>
<dbReference type="OrthoDB" id="9813092at2"/>
<dbReference type="GO" id="GO:0005737">
    <property type="term" value="C:cytoplasm"/>
    <property type="evidence" value="ECO:0007669"/>
    <property type="project" value="TreeGrafter"/>
</dbReference>
<evidence type="ECO:0000259" key="1">
    <source>
        <dbReference type="PROSITE" id="PS50404"/>
    </source>
</evidence>
<dbReference type="SFLD" id="SFLDS00019">
    <property type="entry name" value="Glutathione_Transferase_(cytos"/>
    <property type="match status" value="1"/>
</dbReference>
<dbReference type="PROSITE" id="PS50404">
    <property type="entry name" value="GST_NTER"/>
    <property type="match status" value="1"/>
</dbReference>
<name>A0A1Q9GBF7_9GAMM</name>
<dbReference type="InterPro" id="IPR010987">
    <property type="entry name" value="Glutathione-S-Trfase_C-like"/>
</dbReference>
<feature type="domain" description="GST N-terminal" evidence="1">
    <location>
        <begin position="2"/>
        <end position="81"/>
    </location>
</feature>
<feature type="domain" description="GST C-terminal" evidence="2">
    <location>
        <begin position="87"/>
        <end position="214"/>
    </location>
</feature>
<keyword evidence="3" id="KW-0808">Transferase</keyword>
<dbReference type="InterPro" id="IPR036249">
    <property type="entry name" value="Thioredoxin-like_sf"/>
</dbReference>
<evidence type="ECO:0000313" key="4">
    <source>
        <dbReference type="Proteomes" id="UP000186905"/>
    </source>
</evidence>
<dbReference type="EMBL" id="MJIL01000094">
    <property type="protein sequence ID" value="OLQ71668.1"/>
    <property type="molecule type" value="Genomic_DNA"/>
</dbReference>
<keyword evidence="4" id="KW-1185">Reference proteome</keyword>
<dbReference type="Gene3D" id="3.40.30.10">
    <property type="entry name" value="Glutaredoxin"/>
    <property type="match status" value="1"/>
</dbReference>
<organism evidence="3 4">
    <name type="scientific">Photobacterium proteolyticum</name>
    <dbReference type="NCBI Taxonomy" id="1903952"/>
    <lineage>
        <taxon>Bacteria</taxon>
        <taxon>Pseudomonadati</taxon>
        <taxon>Pseudomonadota</taxon>
        <taxon>Gammaproteobacteria</taxon>
        <taxon>Vibrionales</taxon>
        <taxon>Vibrionaceae</taxon>
        <taxon>Photobacterium</taxon>
    </lineage>
</organism>
<accession>A0A1Q9GBF7</accession>
<dbReference type="PROSITE" id="PS50405">
    <property type="entry name" value="GST_CTER"/>
    <property type="match status" value="1"/>
</dbReference>
<dbReference type="STRING" id="1903952.BIT28_12195"/>
<dbReference type="InterPro" id="IPR004045">
    <property type="entry name" value="Glutathione_S-Trfase_N"/>
</dbReference>
<dbReference type="SUPFAM" id="SSF47616">
    <property type="entry name" value="GST C-terminal domain-like"/>
    <property type="match status" value="1"/>
</dbReference>